<dbReference type="GO" id="GO:0004867">
    <property type="term" value="F:serine-type endopeptidase inhibitor activity"/>
    <property type="evidence" value="ECO:0007669"/>
    <property type="project" value="UniProtKB-KW"/>
</dbReference>
<accession>A0A8I6XTD5</accession>
<dbReference type="Gramene" id="HORVU.MOREX.r3.3HG0222370.1">
    <property type="protein sequence ID" value="HORVU.MOREX.r3.3HG0222370.1"/>
    <property type="gene ID" value="HORVU.MOREX.r3.3HG0222370"/>
</dbReference>
<dbReference type="CDD" id="cd00023">
    <property type="entry name" value="BBI"/>
    <property type="match status" value="1"/>
</dbReference>
<keyword evidence="4" id="KW-1015">Disulfide bond</keyword>
<reference evidence="7" key="2">
    <citation type="submission" date="2020-10" db="EMBL/GenBank/DDBJ databases">
        <authorList>
            <person name="Scholz U."/>
            <person name="Mascher M."/>
            <person name="Fiebig A."/>
        </authorList>
    </citation>
    <scope>NUCLEOTIDE SEQUENCE [LARGE SCALE GENOMIC DNA]</scope>
    <source>
        <strain evidence="7">cv. Morex</strain>
    </source>
</reference>
<evidence type="ECO:0000259" key="6">
    <source>
        <dbReference type="SMART" id="SM00269"/>
    </source>
</evidence>
<evidence type="ECO:0000313" key="7">
    <source>
        <dbReference type="EnsemblPlants" id="HORVU.MOREX.r3.3HG0222370.1"/>
    </source>
</evidence>
<feature type="domain" description="Bowman-Birk serine protease inhibitors family" evidence="6">
    <location>
        <begin position="61"/>
        <end position="113"/>
    </location>
</feature>
<dbReference type="SMART" id="SM00269">
    <property type="entry name" value="BowB"/>
    <property type="match status" value="1"/>
</dbReference>
<name>A0A8I6XTD5_HORVV</name>
<evidence type="ECO:0000256" key="3">
    <source>
        <dbReference type="ARBA" id="ARBA00022900"/>
    </source>
</evidence>
<feature type="chain" id="PRO_5035210081" description="Bowman-Birk serine protease inhibitors family domain-containing protein" evidence="5">
    <location>
        <begin position="25"/>
        <end position="124"/>
    </location>
</feature>
<evidence type="ECO:0000256" key="1">
    <source>
        <dbReference type="ARBA" id="ARBA00008506"/>
    </source>
</evidence>
<dbReference type="InterPro" id="IPR000877">
    <property type="entry name" value="Prot_inh_BBI"/>
</dbReference>
<sequence length="124" mass="13208">MERRSVANISILLVLSLGAALVVAARPADIRLPSDGKGLGGDATAVAMEKVLEEDERPWACCDDTHCLRMIPKVCGCRDVVAQCAGACRFCDQVGPGRYVCLDMHEGWPGPKCTYELDVAGASN</sequence>
<evidence type="ECO:0000256" key="2">
    <source>
        <dbReference type="ARBA" id="ARBA00022690"/>
    </source>
</evidence>
<dbReference type="AlphaFoldDB" id="A0A8I6XTD5"/>
<proteinExistence type="inferred from homology"/>
<evidence type="ECO:0000256" key="4">
    <source>
        <dbReference type="ARBA" id="ARBA00023157"/>
    </source>
</evidence>
<dbReference type="GO" id="GO:0005576">
    <property type="term" value="C:extracellular region"/>
    <property type="evidence" value="ECO:0007669"/>
    <property type="project" value="InterPro"/>
</dbReference>
<dbReference type="Gramene" id="HORVU.MOREX.r2.3HG0184840.1">
    <property type="protein sequence ID" value="HORVU.MOREX.r2.3HG0184840.1"/>
    <property type="gene ID" value="HORVU.MOREX.r2.3HG0184840"/>
</dbReference>
<dbReference type="InterPro" id="IPR035995">
    <property type="entry name" value="Bowman-Birk_prot_inh"/>
</dbReference>
<reference evidence="8" key="1">
    <citation type="journal article" date="2012" name="Nature">
        <title>A physical, genetic and functional sequence assembly of the barley genome.</title>
        <authorList>
            <consortium name="The International Barley Genome Sequencing Consortium"/>
            <person name="Mayer K.F."/>
            <person name="Waugh R."/>
            <person name="Brown J.W."/>
            <person name="Schulman A."/>
            <person name="Langridge P."/>
            <person name="Platzer M."/>
            <person name="Fincher G.B."/>
            <person name="Muehlbauer G.J."/>
            <person name="Sato K."/>
            <person name="Close T.J."/>
            <person name="Wise R.P."/>
            <person name="Stein N."/>
        </authorList>
    </citation>
    <scope>NUCLEOTIDE SEQUENCE [LARGE SCALE GENOMIC DNA]</scope>
    <source>
        <strain evidence="8">cv. Morex</strain>
    </source>
</reference>
<reference evidence="7" key="3">
    <citation type="submission" date="2022-01" db="UniProtKB">
        <authorList>
            <consortium name="EnsemblPlants"/>
        </authorList>
    </citation>
    <scope>IDENTIFICATION</scope>
    <source>
        <strain evidence="7">subsp. vulgare</strain>
    </source>
</reference>
<dbReference type="SUPFAM" id="SSF57247">
    <property type="entry name" value="Bowman-Birk inhibitor, BBI"/>
    <property type="match status" value="1"/>
</dbReference>
<protein>
    <recommendedName>
        <fullName evidence="6">Bowman-Birk serine protease inhibitors family domain-containing protein</fullName>
    </recommendedName>
</protein>
<comment type="similarity">
    <text evidence="1">Belongs to the Bowman-Birk serine protease inhibitor family.</text>
</comment>
<dbReference type="PANTHER" id="PTHR33479">
    <property type="entry name" value="BOWMAN-BIRK TYPE BRAN TRYPSIN INHIBITOR"/>
    <property type="match status" value="1"/>
</dbReference>
<organism evidence="7 8">
    <name type="scientific">Hordeum vulgare subsp. vulgare</name>
    <name type="common">Domesticated barley</name>
    <dbReference type="NCBI Taxonomy" id="112509"/>
    <lineage>
        <taxon>Eukaryota</taxon>
        <taxon>Viridiplantae</taxon>
        <taxon>Streptophyta</taxon>
        <taxon>Embryophyta</taxon>
        <taxon>Tracheophyta</taxon>
        <taxon>Spermatophyta</taxon>
        <taxon>Magnoliopsida</taxon>
        <taxon>Liliopsida</taxon>
        <taxon>Poales</taxon>
        <taxon>Poaceae</taxon>
        <taxon>BOP clade</taxon>
        <taxon>Pooideae</taxon>
        <taxon>Triticodae</taxon>
        <taxon>Triticeae</taxon>
        <taxon>Hordeinae</taxon>
        <taxon>Hordeum</taxon>
    </lineage>
</organism>
<feature type="signal peptide" evidence="5">
    <location>
        <begin position="1"/>
        <end position="24"/>
    </location>
</feature>
<keyword evidence="8" id="KW-1185">Reference proteome</keyword>
<dbReference type="EnsemblPlants" id="HORVU.MOREX.r3.3HG0222370.1">
    <property type="protein sequence ID" value="HORVU.MOREX.r3.3HG0222370.1"/>
    <property type="gene ID" value="HORVU.MOREX.r3.3HG0222370"/>
</dbReference>
<keyword evidence="2" id="KW-0646">Protease inhibitor</keyword>
<dbReference type="PANTHER" id="PTHR33479:SF9">
    <property type="entry name" value="BOWMAN-BIRK SERINE PROTEASE INHIBITORS FAMILY DOMAIN-CONTAINING PROTEIN"/>
    <property type="match status" value="1"/>
</dbReference>
<dbReference type="Proteomes" id="UP000011116">
    <property type="component" value="Chromosome 3H"/>
</dbReference>
<keyword evidence="3" id="KW-0722">Serine protease inhibitor</keyword>
<dbReference type="Gene3D" id="2.10.69.10">
    <property type="entry name" value="Cysteine Protease (Bromelain) Inhibitor, subunit H"/>
    <property type="match status" value="1"/>
</dbReference>
<evidence type="ECO:0000313" key="8">
    <source>
        <dbReference type="Proteomes" id="UP000011116"/>
    </source>
</evidence>
<keyword evidence="5" id="KW-0732">Signal</keyword>
<evidence type="ECO:0000256" key="5">
    <source>
        <dbReference type="SAM" id="SignalP"/>
    </source>
</evidence>